<dbReference type="EMBL" id="BJWL01000006">
    <property type="protein sequence ID" value="GFY89029.1"/>
    <property type="molecule type" value="Genomic_DNA"/>
</dbReference>
<evidence type="ECO:0000313" key="3">
    <source>
        <dbReference type="Proteomes" id="UP000585474"/>
    </source>
</evidence>
<protein>
    <submittedName>
        <fullName evidence="2">Polynucleotidyl transferase, ribonuclease H-like superfamily protein</fullName>
    </submittedName>
</protein>
<dbReference type="GO" id="GO:0003676">
    <property type="term" value="F:nucleic acid binding"/>
    <property type="evidence" value="ECO:0007669"/>
    <property type="project" value="InterPro"/>
</dbReference>
<feature type="compositionally biased region" description="Acidic residues" evidence="1">
    <location>
        <begin position="137"/>
        <end position="150"/>
    </location>
</feature>
<reference evidence="2 3" key="1">
    <citation type="submission" date="2019-07" db="EMBL/GenBank/DDBJ databases">
        <title>De Novo Assembly of kiwifruit Actinidia rufa.</title>
        <authorList>
            <person name="Sugita-Konishi S."/>
            <person name="Sato K."/>
            <person name="Mori E."/>
            <person name="Abe Y."/>
            <person name="Kisaki G."/>
            <person name="Hamano K."/>
            <person name="Suezawa K."/>
            <person name="Otani M."/>
            <person name="Fukuda T."/>
            <person name="Manabe T."/>
            <person name="Gomi K."/>
            <person name="Tabuchi M."/>
            <person name="Akimitsu K."/>
            <person name="Kataoka I."/>
        </authorList>
    </citation>
    <scope>NUCLEOTIDE SEQUENCE [LARGE SCALE GENOMIC DNA]</scope>
    <source>
        <strain evidence="3">cv. Fuchu</strain>
    </source>
</reference>
<name>A0A7J0ESQ4_9ERIC</name>
<accession>A0A7J0ESQ4</accession>
<dbReference type="AlphaFoldDB" id="A0A7J0ESQ4"/>
<organism evidence="2 3">
    <name type="scientific">Actinidia rufa</name>
    <dbReference type="NCBI Taxonomy" id="165716"/>
    <lineage>
        <taxon>Eukaryota</taxon>
        <taxon>Viridiplantae</taxon>
        <taxon>Streptophyta</taxon>
        <taxon>Embryophyta</taxon>
        <taxon>Tracheophyta</taxon>
        <taxon>Spermatophyta</taxon>
        <taxon>Magnoliopsida</taxon>
        <taxon>eudicotyledons</taxon>
        <taxon>Gunneridae</taxon>
        <taxon>Pentapetalae</taxon>
        <taxon>asterids</taxon>
        <taxon>Ericales</taxon>
        <taxon>Actinidiaceae</taxon>
        <taxon>Actinidia</taxon>
    </lineage>
</organism>
<dbReference type="InterPro" id="IPR036397">
    <property type="entry name" value="RNaseH_sf"/>
</dbReference>
<comment type="caution">
    <text evidence="2">The sequence shown here is derived from an EMBL/GenBank/DDBJ whole genome shotgun (WGS) entry which is preliminary data.</text>
</comment>
<keyword evidence="2" id="KW-0808">Transferase</keyword>
<sequence length="150" mass="17139">MQIASEKVVFILDLIKLFEDVPDILDNCLTSILHSPRILKLGYNFQCDVKQLAHSYGELKCFKHYEMLLDLQNVFREPRGGLSGLAQLEYAALDAAVLVHIFRHVRSYSQSAADPEGHANIEWKSYIPVRPPSYMTGDEEDKAEDEGERR</sequence>
<dbReference type="Proteomes" id="UP000585474">
    <property type="component" value="Unassembled WGS sequence"/>
</dbReference>
<dbReference type="PANTHER" id="PTHR47765">
    <property type="entry name" value="3'-5' EXONUCLEASE DOMAIN-CONTAINING PROTEIN"/>
    <property type="match status" value="1"/>
</dbReference>
<evidence type="ECO:0000313" key="2">
    <source>
        <dbReference type="EMBL" id="GFY89029.1"/>
    </source>
</evidence>
<feature type="region of interest" description="Disordered" evidence="1">
    <location>
        <begin position="129"/>
        <end position="150"/>
    </location>
</feature>
<keyword evidence="3" id="KW-1185">Reference proteome</keyword>
<proteinExistence type="predicted"/>
<dbReference type="Gene3D" id="3.30.420.10">
    <property type="entry name" value="Ribonuclease H-like superfamily/Ribonuclease H"/>
    <property type="match status" value="1"/>
</dbReference>
<dbReference type="InterPro" id="IPR052408">
    <property type="entry name" value="Exonuclease_MUT-7-like"/>
</dbReference>
<evidence type="ECO:0000256" key="1">
    <source>
        <dbReference type="SAM" id="MobiDB-lite"/>
    </source>
</evidence>
<dbReference type="InterPro" id="IPR012337">
    <property type="entry name" value="RNaseH-like_sf"/>
</dbReference>
<dbReference type="OrthoDB" id="10261556at2759"/>
<dbReference type="PANTHER" id="PTHR47765:SF2">
    <property type="entry name" value="EXONUCLEASE MUT-7 HOMOLOG"/>
    <property type="match status" value="1"/>
</dbReference>
<dbReference type="SUPFAM" id="SSF53098">
    <property type="entry name" value="Ribonuclease H-like"/>
    <property type="match status" value="1"/>
</dbReference>
<gene>
    <name evidence="2" type="ORF">Acr_06g0009690</name>
</gene>
<dbReference type="GO" id="GO:0016740">
    <property type="term" value="F:transferase activity"/>
    <property type="evidence" value="ECO:0007669"/>
    <property type="project" value="UniProtKB-KW"/>
</dbReference>